<dbReference type="Gene3D" id="3.40.50.300">
    <property type="entry name" value="P-loop containing nucleotide triphosphate hydrolases"/>
    <property type="match status" value="1"/>
</dbReference>
<evidence type="ECO:0000256" key="1">
    <source>
        <dbReference type="ARBA" id="ARBA00022679"/>
    </source>
</evidence>
<name>X0VJQ6_9ZZZZ</name>
<proteinExistence type="predicted"/>
<dbReference type="AlphaFoldDB" id="X0VJQ6"/>
<dbReference type="InterPro" id="IPR059117">
    <property type="entry name" value="APS_kinase_dom"/>
</dbReference>
<evidence type="ECO:0000313" key="3">
    <source>
        <dbReference type="EMBL" id="GAG18450.1"/>
    </source>
</evidence>
<organism evidence="3">
    <name type="scientific">marine sediment metagenome</name>
    <dbReference type="NCBI Taxonomy" id="412755"/>
    <lineage>
        <taxon>unclassified sequences</taxon>
        <taxon>metagenomes</taxon>
        <taxon>ecological metagenomes</taxon>
    </lineage>
</organism>
<feature type="domain" description="APS kinase" evidence="2">
    <location>
        <begin position="37"/>
        <end position="76"/>
    </location>
</feature>
<feature type="non-terminal residue" evidence="3">
    <location>
        <position position="82"/>
    </location>
</feature>
<evidence type="ECO:0000259" key="2">
    <source>
        <dbReference type="Pfam" id="PF01583"/>
    </source>
</evidence>
<keyword evidence="1" id="KW-0808">Transferase</keyword>
<sequence length="82" mass="8989">MSSLHEAYRPKTWSEVVGQDKLLAQIDRLRHRGLTGRAFWISGPSGSGKTTIARLLASEVADSSMTEEIDGTEVSTGWLDQV</sequence>
<protein>
    <recommendedName>
        <fullName evidence="2">APS kinase domain-containing protein</fullName>
    </recommendedName>
</protein>
<gene>
    <name evidence="3" type="ORF">S01H1_50856</name>
</gene>
<comment type="caution">
    <text evidence="3">The sequence shown here is derived from an EMBL/GenBank/DDBJ whole genome shotgun (WGS) entry which is preliminary data.</text>
</comment>
<dbReference type="EMBL" id="BARS01032785">
    <property type="protein sequence ID" value="GAG18450.1"/>
    <property type="molecule type" value="Genomic_DNA"/>
</dbReference>
<reference evidence="3" key="1">
    <citation type="journal article" date="2014" name="Front. Microbiol.">
        <title>High frequency of phylogenetically diverse reductive dehalogenase-homologous genes in deep subseafloor sedimentary metagenomes.</title>
        <authorList>
            <person name="Kawai M."/>
            <person name="Futagami T."/>
            <person name="Toyoda A."/>
            <person name="Takaki Y."/>
            <person name="Nishi S."/>
            <person name="Hori S."/>
            <person name="Arai W."/>
            <person name="Tsubouchi T."/>
            <person name="Morono Y."/>
            <person name="Uchiyama I."/>
            <person name="Ito T."/>
            <person name="Fujiyama A."/>
            <person name="Inagaki F."/>
            <person name="Takami H."/>
        </authorList>
    </citation>
    <scope>NUCLEOTIDE SEQUENCE</scope>
    <source>
        <strain evidence="3">Expedition CK06-06</strain>
    </source>
</reference>
<dbReference type="Pfam" id="PF01583">
    <property type="entry name" value="APS_kinase"/>
    <property type="match status" value="1"/>
</dbReference>
<dbReference type="SUPFAM" id="SSF52540">
    <property type="entry name" value="P-loop containing nucleoside triphosphate hydrolases"/>
    <property type="match status" value="1"/>
</dbReference>
<accession>X0VJQ6</accession>
<dbReference type="InterPro" id="IPR027417">
    <property type="entry name" value="P-loop_NTPase"/>
</dbReference>